<keyword evidence="7" id="KW-1185">Reference proteome</keyword>
<dbReference type="Pfam" id="PF00929">
    <property type="entry name" value="RNase_T"/>
    <property type="match status" value="1"/>
</dbReference>
<protein>
    <recommendedName>
        <fullName evidence="5">Exonuclease domain-containing protein</fullName>
    </recommendedName>
</protein>
<evidence type="ECO:0000259" key="5">
    <source>
        <dbReference type="SMART" id="SM00479"/>
    </source>
</evidence>
<feature type="domain" description="Exonuclease" evidence="5">
    <location>
        <begin position="1"/>
        <end position="171"/>
    </location>
</feature>
<dbReference type="GO" id="GO:0005739">
    <property type="term" value="C:mitochondrion"/>
    <property type="evidence" value="ECO:0007669"/>
    <property type="project" value="TreeGrafter"/>
</dbReference>
<evidence type="ECO:0000313" key="6">
    <source>
        <dbReference type="EMBL" id="KAH0556370.1"/>
    </source>
</evidence>
<dbReference type="InterPro" id="IPR036397">
    <property type="entry name" value="RNaseH_sf"/>
</dbReference>
<keyword evidence="2" id="KW-0540">Nuclease</keyword>
<evidence type="ECO:0000256" key="4">
    <source>
        <dbReference type="ARBA" id="ARBA00022839"/>
    </source>
</evidence>
<keyword evidence="4" id="KW-0269">Exonuclease</keyword>
<dbReference type="SUPFAM" id="SSF53098">
    <property type="entry name" value="Ribonuclease H-like"/>
    <property type="match status" value="1"/>
</dbReference>
<comment type="caution">
    <text evidence="6">The sequence shown here is derived from an EMBL/GenBank/DDBJ whole genome shotgun (WGS) entry which is preliminary data.</text>
</comment>
<keyword evidence="3" id="KW-0378">Hydrolase</keyword>
<dbReference type="InterPro" id="IPR012337">
    <property type="entry name" value="RNaseH-like_sf"/>
</dbReference>
<name>A0A9P8L8P3_9PEZI</name>
<dbReference type="PANTHER" id="PTHR11046">
    <property type="entry name" value="OLIGORIBONUCLEASE, MITOCHONDRIAL"/>
    <property type="match status" value="1"/>
</dbReference>
<dbReference type="GO" id="GO:0000175">
    <property type="term" value="F:3'-5'-RNA exonuclease activity"/>
    <property type="evidence" value="ECO:0007669"/>
    <property type="project" value="InterPro"/>
</dbReference>
<dbReference type="GO" id="GO:0003676">
    <property type="term" value="F:nucleic acid binding"/>
    <property type="evidence" value="ECO:0007669"/>
    <property type="project" value="InterPro"/>
</dbReference>
<gene>
    <name evidence="6" type="ORF">GP486_005705</name>
</gene>
<dbReference type="Proteomes" id="UP000750711">
    <property type="component" value="Unassembled WGS sequence"/>
</dbReference>
<dbReference type="InterPro" id="IPR022894">
    <property type="entry name" value="Oligoribonuclease"/>
</dbReference>
<dbReference type="EMBL" id="JAGHQM010001123">
    <property type="protein sequence ID" value="KAH0556370.1"/>
    <property type="molecule type" value="Genomic_DNA"/>
</dbReference>
<accession>A0A9P8L8P3</accession>
<dbReference type="AlphaFoldDB" id="A0A9P8L8P3"/>
<dbReference type="CDD" id="cd06135">
    <property type="entry name" value="Orn"/>
    <property type="match status" value="1"/>
</dbReference>
<dbReference type="PANTHER" id="PTHR11046:SF0">
    <property type="entry name" value="OLIGORIBONUCLEASE, MITOCHONDRIAL"/>
    <property type="match status" value="1"/>
</dbReference>
<sequence length="172" mass="19380">MTGLDASKHSIIQIFCFVTDYDLNLLDREGWGTIIYHSKPVLDAMDEWCTRTHASTGLTAAALASTVTPEEAAAGLLRYIQTHVPEASKAVLAGNTVHADRAFLSKPPYDKVLAHLHYRIFDVSTIKEAVRRWGSDKMLQQVPRKKGLHEARQDILESIEEAKYYRKVLFPN</sequence>
<evidence type="ECO:0000256" key="1">
    <source>
        <dbReference type="ARBA" id="ARBA00009921"/>
    </source>
</evidence>
<proteinExistence type="inferred from homology"/>
<dbReference type="NCBIfam" id="NF003765">
    <property type="entry name" value="PRK05359.1"/>
    <property type="match status" value="1"/>
</dbReference>
<organism evidence="6 7">
    <name type="scientific">Trichoglossum hirsutum</name>
    <dbReference type="NCBI Taxonomy" id="265104"/>
    <lineage>
        <taxon>Eukaryota</taxon>
        <taxon>Fungi</taxon>
        <taxon>Dikarya</taxon>
        <taxon>Ascomycota</taxon>
        <taxon>Pezizomycotina</taxon>
        <taxon>Geoglossomycetes</taxon>
        <taxon>Geoglossales</taxon>
        <taxon>Geoglossaceae</taxon>
        <taxon>Trichoglossum</taxon>
    </lineage>
</organism>
<dbReference type="SMART" id="SM00479">
    <property type="entry name" value="EXOIII"/>
    <property type="match status" value="1"/>
</dbReference>
<evidence type="ECO:0000256" key="3">
    <source>
        <dbReference type="ARBA" id="ARBA00022801"/>
    </source>
</evidence>
<comment type="similarity">
    <text evidence="1">Belongs to the oligoribonuclease family.</text>
</comment>
<dbReference type="InterPro" id="IPR013520">
    <property type="entry name" value="Ribonucl_H"/>
</dbReference>
<evidence type="ECO:0000313" key="7">
    <source>
        <dbReference type="Proteomes" id="UP000750711"/>
    </source>
</evidence>
<evidence type="ECO:0000256" key="2">
    <source>
        <dbReference type="ARBA" id="ARBA00022722"/>
    </source>
</evidence>
<reference evidence="6" key="1">
    <citation type="submission" date="2021-03" db="EMBL/GenBank/DDBJ databases">
        <title>Comparative genomics and phylogenomic investigation of the class Geoglossomycetes provide insights into ecological specialization and systematics.</title>
        <authorList>
            <person name="Melie T."/>
            <person name="Pirro S."/>
            <person name="Miller A.N."/>
            <person name="Quandt A."/>
        </authorList>
    </citation>
    <scope>NUCLEOTIDE SEQUENCE</scope>
    <source>
        <strain evidence="6">CAQ_001_2017</strain>
    </source>
</reference>
<dbReference type="Gene3D" id="3.30.420.10">
    <property type="entry name" value="Ribonuclease H-like superfamily/Ribonuclease H"/>
    <property type="match status" value="1"/>
</dbReference>